<keyword evidence="9" id="KW-1185">Reference proteome</keyword>
<dbReference type="GO" id="GO:0060322">
    <property type="term" value="P:head development"/>
    <property type="evidence" value="ECO:0007669"/>
    <property type="project" value="Ensembl"/>
</dbReference>
<keyword evidence="6" id="KW-0472">Membrane</keyword>
<dbReference type="InterPro" id="IPR036116">
    <property type="entry name" value="FN3_sf"/>
</dbReference>
<comment type="similarity">
    <text evidence="1">Belongs to the type I cytokine receptor family. Type 3 subfamily.</text>
</comment>
<evidence type="ECO:0000256" key="3">
    <source>
        <dbReference type="ARBA" id="ARBA00022737"/>
    </source>
</evidence>
<dbReference type="GO" id="GO:0016020">
    <property type="term" value="C:membrane"/>
    <property type="evidence" value="ECO:0007669"/>
    <property type="project" value="InterPro"/>
</dbReference>
<dbReference type="SUPFAM" id="SSF49265">
    <property type="entry name" value="Fibronectin type III"/>
    <property type="match status" value="1"/>
</dbReference>
<feature type="compositionally biased region" description="Low complexity" evidence="5">
    <location>
        <begin position="10"/>
        <end position="31"/>
    </location>
</feature>
<evidence type="ECO:0000256" key="6">
    <source>
        <dbReference type="SAM" id="Phobius"/>
    </source>
</evidence>
<keyword evidence="4" id="KW-0325">Glycoprotein</keyword>
<feature type="region of interest" description="Disordered" evidence="5">
    <location>
        <begin position="252"/>
        <end position="296"/>
    </location>
</feature>
<dbReference type="InterPro" id="IPR013783">
    <property type="entry name" value="Ig-like_fold"/>
</dbReference>
<accession>A0A7M4G138</accession>
<sequence length="359" mass="38650">MGPRGRRSRSSGFFLERLSQAPAAAGRGRPCPACPQPWASPGLPWGAAARAAPPGDEDAPSRPAPRPADGAPGCSAGVSPAPHGGSLGARRKKSLTGEEKRRVQGGPVGLCLQDPARPGTCTVPKSEFWSSYRLNVTEVNPLGASFRLLDVTMQAILKPDPPEGLVVEPVPQAPRRLRVHWQYPTSWPKEPHFQLKFRLQYRPVMHRAWSVVETANLSEVITDAFSGLEHVVQVGAKDFLDAGNWSEWSAEARATPVTVPPDPAATARTETTTETGPERLAHEPSPAPNPEPIDRSDPTERIAVLASLGVFACVVLAAVLFVALLVWRRARCQGKETPEKHDFLAAAVHLKALPKAQIL</sequence>
<evidence type="ECO:0000256" key="5">
    <source>
        <dbReference type="SAM" id="MobiDB-lite"/>
    </source>
</evidence>
<dbReference type="GeneTree" id="ENSGT00940000160904"/>
<evidence type="ECO:0000256" key="1">
    <source>
        <dbReference type="ARBA" id="ARBA00010890"/>
    </source>
</evidence>
<evidence type="ECO:0000259" key="7">
    <source>
        <dbReference type="PROSITE" id="PS50853"/>
    </source>
</evidence>
<dbReference type="GO" id="GO:0030154">
    <property type="term" value="P:cell differentiation"/>
    <property type="evidence" value="ECO:0007669"/>
    <property type="project" value="Ensembl"/>
</dbReference>
<keyword evidence="6" id="KW-0812">Transmembrane</keyword>
<dbReference type="PANTHER" id="PTHR48483:SF2">
    <property type="entry name" value="INTERLEUKIN-27 SUBUNIT BETA"/>
    <property type="match status" value="1"/>
</dbReference>
<reference evidence="8" key="2">
    <citation type="submission" date="2025-09" db="UniProtKB">
        <authorList>
            <consortium name="Ensembl"/>
        </authorList>
    </citation>
    <scope>IDENTIFICATION</scope>
</reference>
<feature type="compositionally biased region" description="Low complexity" evidence="5">
    <location>
        <begin position="264"/>
        <end position="275"/>
    </location>
</feature>
<organism evidence="8 9">
    <name type="scientific">Crocodylus porosus</name>
    <name type="common">Saltwater crocodile</name>
    <name type="synonym">Estuarine crocodile</name>
    <dbReference type="NCBI Taxonomy" id="8502"/>
    <lineage>
        <taxon>Eukaryota</taxon>
        <taxon>Metazoa</taxon>
        <taxon>Chordata</taxon>
        <taxon>Craniata</taxon>
        <taxon>Vertebrata</taxon>
        <taxon>Euteleostomi</taxon>
        <taxon>Archelosauria</taxon>
        <taxon>Archosauria</taxon>
        <taxon>Crocodylia</taxon>
        <taxon>Longirostres</taxon>
        <taxon>Crocodylidae</taxon>
        <taxon>Crocodylus</taxon>
    </lineage>
</organism>
<dbReference type="AlphaFoldDB" id="A0A7M4G138"/>
<reference evidence="8" key="1">
    <citation type="submission" date="2025-08" db="UniProtKB">
        <authorList>
            <consortium name="Ensembl"/>
        </authorList>
    </citation>
    <scope>IDENTIFICATION</scope>
</reference>
<dbReference type="InterPro" id="IPR003961">
    <property type="entry name" value="FN3_dom"/>
</dbReference>
<dbReference type="Gene3D" id="2.60.40.10">
    <property type="entry name" value="Immunoglobulins"/>
    <property type="match status" value="1"/>
</dbReference>
<dbReference type="FunFam" id="2.60.40.10:FF:000136">
    <property type="entry name" value="Ciliary neurotrophic factor receptor alpha"/>
    <property type="match status" value="1"/>
</dbReference>
<gene>
    <name evidence="8" type="primary">IL11RA</name>
</gene>
<dbReference type="PANTHER" id="PTHR48483">
    <property type="entry name" value="INTERLEUKIN-27 SUBUNIT BETA"/>
    <property type="match status" value="1"/>
</dbReference>
<feature type="compositionally biased region" description="Low complexity" evidence="5">
    <location>
        <begin position="41"/>
        <end position="54"/>
    </location>
</feature>
<keyword evidence="6" id="KW-1133">Transmembrane helix</keyword>
<proteinExistence type="inferred from homology"/>
<feature type="region of interest" description="Disordered" evidence="5">
    <location>
        <begin position="1"/>
        <end position="111"/>
    </location>
</feature>
<feature type="domain" description="Fibronectin type-III" evidence="7">
    <location>
        <begin position="161"/>
        <end position="258"/>
    </location>
</feature>
<dbReference type="Proteomes" id="UP000594220">
    <property type="component" value="Unplaced"/>
</dbReference>
<keyword evidence="3" id="KW-0677">Repeat</keyword>
<feature type="transmembrane region" description="Helical" evidence="6">
    <location>
        <begin position="302"/>
        <end position="327"/>
    </location>
</feature>
<evidence type="ECO:0000256" key="2">
    <source>
        <dbReference type="ARBA" id="ARBA00022729"/>
    </source>
</evidence>
<evidence type="ECO:0000313" key="9">
    <source>
        <dbReference type="Proteomes" id="UP000594220"/>
    </source>
</evidence>
<dbReference type="PROSITE" id="PS01354">
    <property type="entry name" value="HEMATOPO_REC_L_F3"/>
    <property type="match status" value="1"/>
</dbReference>
<evidence type="ECO:0000256" key="4">
    <source>
        <dbReference type="ARBA" id="ARBA00023180"/>
    </source>
</evidence>
<dbReference type="GO" id="GO:0004921">
    <property type="term" value="F:interleukin-11 receptor activity"/>
    <property type="evidence" value="ECO:0007669"/>
    <property type="project" value="Ensembl"/>
</dbReference>
<name>A0A7M4G138_CROPO</name>
<keyword evidence="2" id="KW-0732">Signal</keyword>
<dbReference type="InterPro" id="IPR003530">
    <property type="entry name" value="Hematopoietin_rcpt_L_F3_CS"/>
</dbReference>
<evidence type="ECO:0000313" key="8">
    <source>
        <dbReference type="Ensembl" id="ENSCPRP00005021904.1"/>
    </source>
</evidence>
<protein>
    <submittedName>
        <fullName evidence="8">Interleukin 11 receptor subunit alpha</fullName>
    </submittedName>
</protein>
<dbReference type="InterPro" id="IPR053073">
    <property type="entry name" value="IL11/IL27_subunit_beta"/>
</dbReference>
<dbReference type="PROSITE" id="PS50853">
    <property type="entry name" value="FN3"/>
    <property type="match status" value="1"/>
</dbReference>
<dbReference type="Ensembl" id="ENSCPRT00005025599.1">
    <property type="protein sequence ID" value="ENSCPRP00005021904.1"/>
    <property type="gene ID" value="ENSCPRG00005015243.1"/>
</dbReference>